<keyword evidence="5 10" id="KW-0812">Transmembrane</keyword>
<dbReference type="PANTHER" id="PTHR22936:SF69">
    <property type="entry name" value="RHOMBOID-LIKE PROTEIN"/>
    <property type="match status" value="1"/>
</dbReference>
<keyword evidence="6 10" id="KW-0378">Hydrolase</keyword>
<evidence type="ECO:0000313" key="13">
    <source>
        <dbReference type="Proteomes" id="UP000245699"/>
    </source>
</evidence>
<dbReference type="Proteomes" id="UP000245699">
    <property type="component" value="Unassembled WGS sequence"/>
</dbReference>
<reference evidence="12 13" key="1">
    <citation type="journal article" date="2018" name="MBio">
        <title>Comparative Genomics Reveals the Core Gene Toolbox for the Fungus-Insect Symbiosis.</title>
        <authorList>
            <person name="Wang Y."/>
            <person name="Stata M."/>
            <person name="Wang W."/>
            <person name="Stajich J.E."/>
            <person name="White M.M."/>
            <person name="Moncalvo J.M."/>
        </authorList>
    </citation>
    <scope>NUCLEOTIDE SEQUENCE [LARGE SCALE GENOMIC DNA]</scope>
    <source>
        <strain evidence="12 13">AUS-77-4</strain>
    </source>
</reference>
<keyword evidence="7 10" id="KW-0720">Serine protease</keyword>
<dbReference type="Gene3D" id="1.20.1540.10">
    <property type="entry name" value="Rhomboid-like"/>
    <property type="match status" value="1"/>
</dbReference>
<dbReference type="InterPro" id="IPR022764">
    <property type="entry name" value="Peptidase_S54_rhomboid_dom"/>
</dbReference>
<feature type="non-terminal residue" evidence="12">
    <location>
        <position position="477"/>
    </location>
</feature>
<feature type="domain" description="Peptidase S54 rhomboid" evidence="11">
    <location>
        <begin position="349"/>
        <end position="437"/>
    </location>
</feature>
<keyword evidence="9 10" id="KW-0472">Membrane</keyword>
<evidence type="ECO:0000256" key="10">
    <source>
        <dbReference type="RuleBase" id="RU362115"/>
    </source>
</evidence>
<evidence type="ECO:0000256" key="7">
    <source>
        <dbReference type="ARBA" id="ARBA00022825"/>
    </source>
</evidence>
<evidence type="ECO:0000256" key="1">
    <source>
        <dbReference type="ARBA" id="ARBA00000156"/>
    </source>
</evidence>
<feature type="transmembrane region" description="Helical" evidence="10">
    <location>
        <begin position="387"/>
        <end position="408"/>
    </location>
</feature>
<dbReference type="EMBL" id="MBFT01000532">
    <property type="protein sequence ID" value="PVU89617.1"/>
    <property type="molecule type" value="Genomic_DNA"/>
</dbReference>
<name>A0A2T9YBA0_9FUNG</name>
<dbReference type="STRING" id="61424.A0A2T9YBA0"/>
<feature type="transmembrane region" description="Helical" evidence="10">
    <location>
        <begin position="353"/>
        <end position="375"/>
    </location>
</feature>
<evidence type="ECO:0000256" key="3">
    <source>
        <dbReference type="ARBA" id="ARBA00009045"/>
    </source>
</evidence>
<dbReference type="EC" id="3.4.21.105" evidence="10"/>
<dbReference type="PANTHER" id="PTHR22936">
    <property type="entry name" value="RHOMBOID-RELATED"/>
    <property type="match status" value="1"/>
</dbReference>
<feature type="transmembrane region" description="Helical" evidence="10">
    <location>
        <begin position="414"/>
        <end position="433"/>
    </location>
</feature>
<keyword evidence="8 10" id="KW-1133">Transmembrane helix</keyword>
<comment type="similarity">
    <text evidence="3 10">Belongs to the peptidase S54 family.</text>
</comment>
<evidence type="ECO:0000313" key="12">
    <source>
        <dbReference type="EMBL" id="PVU89617.1"/>
    </source>
</evidence>
<accession>A0A2T9YBA0</accession>
<evidence type="ECO:0000256" key="2">
    <source>
        <dbReference type="ARBA" id="ARBA00004141"/>
    </source>
</evidence>
<evidence type="ECO:0000256" key="6">
    <source>
        <dbReference type="ARBA" id="ARBA00022801"/>
    </source>
</evidence>
<dbReference type="InterPro" id="IPR002610">
    <property type="entry name" value="Peptidase_S54_rhomboid-like"/>
</dbReference>
<proteinExistence type="inferred from homology"/>
<dbReference type="OrthoDB" id="2146116at2759"/>
<dbReference type="InterPro" id="IPR035952">
    <property type="entry name" value="Rhomboid-like_sf"/>
</dbReference>
<keyword evidence="4 10" id="KW-0645">Protease</keyword>
<dbReference type="Pfam" id="PF01694">
    <property type="entry name" value="Rhomboid"/>
    <property type="match status" value="1"/>
</dbReference>
<dbReference type="GO" id="GO:0004252">
    <property type="term" value="F:serine-type endopeptidase activity"/>
    <property type="evidence" value="ECO:0007669"/>
    <property type="project" value="InterPro"/>
</dbReference>
<comment type="catalytic activity">
    <reaction evidence="1 10">
        <text>Cleaves type-1 transmembrane domains using a catalytic dyad composed of serine and histidine that are contributed by different transmembrane domains.</text>
        <dbReference type="EC" id="3.4.21.105"/>
    </reaction>
</comment>
<gene>
    <name evidence="12" type="ORF">BB559_005024</name>
</gene>
<evidence type="ECO:0000256" key="9">
    <source>
        <dbReference type="ARBA" id="ARBA00023136"/>
    </source>
</evidence>
<comment type="function">
    <text evidence="10">Serine protease involved in intramembrane proteolysis.</text>
</comment>
<dbReference type="SUPFAM" id="SSF144091">
    <property type="entry name" value="Rhomboid-like"/>
    <property type="match status" value="1"/>
</dbReference>
<comment type="caution">
    <text evidence="10">Lacks conserved residue(s) required for the propagation of feature annotation.</text>
</comment>
<dbReference type="GO" id="GO:0006508">
    <property type="term" value="P:proteolysis"/>
    <property type="evidence" value="ECO:0007669"/>
    <property type="project" value="UniProtKB-KW"/>
</dbReference>
<protein>
    <recommendedName>
        <fullName evidence="10">Rhomboid-type serine protease</fullName>
        <ecNumber evidence="10">3.4.21.105</ecNumber>
    </recommendedName>
</protein>
<dbReference type="GO" id="GO:0016020">
    <property type="term" value="C:membrane"/>
    <property type="evidence" value="ECO:0007669"/>
    <property type="project" value="UniProtKB-SubCell"/>
</dbReference>
<organism evidence="12 13">
    <name type="scientific">Furculomyces boomerangus</name>
    <dbReference type="NCBI Taxonomy" id="61424"/>
    <lineage>
        <taxon>Eukaryota</taxon>
        <taxon>Fungi</taxon>
        <taxon>Fungi incertae sedis</taxon>
        <taxon>Zoopagomycota</taxon>
        <taxon>Kickxellomycotina</taxon>
        <taxon>Harpellomycetes</taxon>
        <taxon>Harpellales</taxon>
        <taxon>Harpellaceae</taxon>
        <taxon>Furculomyces</taxon>
    </lineage>
</organism>
<evidence type="ECO:0000256" key="8">
    <source>
        <dbReference type="ARBA" id="ARBA00022989"/>
    </source>
</evidence>
<evidence type="ECO:0000256" key="4">
    <source>
        <dbReference type="ARBA" id="ARBA00022670"/>
    </source>
</evidence>
<evidence type="ECO:0000259" key="11">
    <source>
        <dbReference type="Pfam" id="PF01694"/>
    </source>
</evidence>
<comment type="caution">
    <text evidence="12">The sequence shown here is derived from an EMBL/GenBank/DDBJ whole genome shotgun (WGS) entry which is preliminary data.</text>
</comment>
<keyword evidence="13" id="KW-1185">Reference proteome</keyword>
<dbReference type="AlphaFoldDB" id="A0A2T9YBA0"/>
<sequence>MKHTKPGRFMFDIFSEIKKRDRENKGLGILGSENEKSIQDDGGECSYKVHKPNYERYGSPSKQVFKSHYTPVEINGVTECAYVSNSRNSLNSNKSSTLSVDSFKNSTRVESGRVQINNTVIFDAEHHGNEQKIPKISGNHNNGVECVNVSQNMMGASSTRYRQLGNPIHNTDSGNTVYTFSINSDDSSIISTNTFHNHNQLHSNTSLGFIYKKFKQNWAIFIITLIQTIYFLRTIHTNIAYPPNSSLSTTSLGIQSLYSFSQEALISKGAYFAPCMRVSPFLIDLPQSCPAYTLRNHNSVINPYSHGICTLGNYCDSSRPDEYIRWHAVLDDRKQGKISKKYDPRGMFQTFRFISAIFMPTGIIGFLLVLIYNFTIGKTLERRITSIKFMLLYMYSGISGLVFASIFIPTINIYAGPLASMSGCYVVFLIEVFKSRHGKNRHLANPKFSQDFGIHNDQNFSPIKFQQNMDFGCLYTD</sequence>
<evidence type="ECO:0000256" key="5">
    <source>
        <dbReference type="ARBA" id="ARBA00022692"/>
    </source>
</evidence>
<comment type="subcellular location">
    <subcellularLocation>
        <location evidence="2 10">Membrane</location>
        <topology evidence="2 10">Multi-pass membrane protein</topology>
    </subcellularLocation>
</comment>